<dbReference type="SUPFAM" id="SSF48403">
    <property type="entry name" value="Ankyrin repeat"/>
    <property type="match status" value="1"/>
</dbReference>
<proteinExistence type="predicted"/>
<dbReference type="PROSITE" id="PS50088">
    <property type="entry name" value="ANK_REPEAT"/>
    <property type="match status" value="3"/>
</dbReference>
<feature type="region of interest" description="Disordered" evidence="3">
    <location>
        <begin position="31"/>
        <end position="63"/>
    </location>
</feature>
<dbReference type="PANTHER" id="PTHR24168">
    <property type="entry name" value="KN MOTIF AND ANKYRIN REPEAT DOMAIN-CONTAINING"/>
    <property type="match status" value="1"/>
</dbReference>
<dbReference type="Gene3D" id="1.25.40.20">
    <property type="entry name" value="Ankyrin repeat-containing domain"/>
    <property type="match status" value="1"/>
</dbReference>
<evidence type="ECO:0000256" key="1">
    <source>
        <dbReference type="PROSITE-ProRule" id="PRU00023"/>
    </source>
</evidence>
<protein>
    <submittedName>
        <fullName evidence="4">Uncharacterized protein</fullName>
    </submittedName>
</protein>
<feature type="region of interest" description="Disordered" evidence="3">
    <location>
        <begin position="113"/>
        <end position="138"/>
    </location>
</feature>
<dbReference type="Pfam" id="PF00023">
    <property type="entry name" value="Ank"/>
    <property type="match status" value="1"/>
</dbReference>
<dbReference type="InterPro" id="IPR002110">
    <property type="entry name" value="Ankyrin_rpt"/>
</dbReference>
<dbReference type="EMBL" id="CAJNRE010000874">
    <property type="protein sequence ID" value="CAF1933077.1"/>
    <property type="molecule type" value="Genomic_DNA"/>
</dbReference>
<feature type="coiled-coil region" evidence="2">
    <location>
        <begin position="339"/>
        <end position="373"/>
    </location>
</feature>
<feature type="repeat" description="ANK" evidence="1">
    <location>
        <begin position="1235"/>
        <end position="1257"/>
    </location>
</feature>
<feature type="compositionally biased region" description="Polar residues" evidence="3">
    <location>
        <begin position="934"/>
        <end position="943"/>
    </location>
</feature>
<feature type="compositionally biased region" description="Basic and acidic residues" evidence="3">
    <location>
        <begin position="944"/>
        <end position="956"/>
    </location>
</feature>
<dbReference type="GO" id="GO:0030837">
    <property type="term" value="P:negative regulation of actin filament polymerization"/>
    <property type="evidence" value="ECO:0007669"/>
    <property type="project" value="InterPro"/>
</dbReference>
<keyword evidence="1" id="KW-0040">ANK repeat</keyword>
<comment type="caution">
    <text evidence="4">The sequence shown here is derived from an EMBL/GenBank/DDBJ whole genome shotgun (WGS) entry which is preliminary data.</text>
</comment>
<dbReference type="InterPro" id="IPR036770">
    <property type="entry name" value="Ankyrin_rpt-contain_sf"/>
</dbReference>
<feature type="region of interest" description="Disordered" evidence="3">
    <location>
        <begin position="390"/>
        <end position="428"/>
    </location>
</feature>
<feature type="repeat" description="ANK" evidence="1">
    <location>
        <begin position="1308"/>
        <end position="1340"/>
    </location>
</feature>
<feature type="region of interest" description="Disordered" evidence="3">
    <location>
        <begin position="268"/>
        <end position="303"/>
    </location>
</feature>
<feature type="compositionally biased region" description="Low complexity" evidence="3">
    <location>
        <begin position="125"/>
        <end position="138"/>
    </location>
</feature>
<feature type="region of interest" description="Disordered" evidence="3">
    <location>
        <begin position="933"/>
        <end position="958"/>
    </location>
</feature>
<dbReference type="Pfam" id="PF12796">
    <property type="entry name" value="Ank_2"/>
    <property type="match status" value="1"/>
</dbReference>
<dbReference type="PANTHER" id="PTHR24168:SF21">
    <property type="entry name" value="KANK, ISOFORM D"/>
    <property type="match status" value="1"/>
</dbReference>
<evidence type="ECO:0000313" key="4">
    <source>
        <dbReference type="EMBL" id="CAF1933077.1"/>
    </source>
</evidence>
<feature type="compositionally biased region" description="Polar residues" evidence="3">
    <location>
        <begin position="54"/>
        <end position="63"/>
    </location>
</feature>
<feature type="repeat" description="ANK" evidence="1">
    <location>
        <begin position="1341"/>
        <end position="1362"/>
    </location>
</feature>
<sequence>MKEYTYEVQYSWEKQRRPIATDTRHHHQYHHYRHQQSFGKEDAAMDADASSMSETTSESGVSDLETSMTDIRCTCCPYGYHLDTDFVKFLDDMYGSDVLRTLKKIERKRHDVRSRLINEQQPIQSRPVSSSARNSSSYDSDIIRETILELDRIVEKDIKDLETECHRHSGSQPRTINSGHVHQQRSRSVDSRRHARPPPRPPTSSSSISSSSRTAEERRLYEHRMQTEKTITTRTHSVPRVSQLQSEPISSIRRLDMTNNGPIAMLYKIPPPPFSTSSSSSSLSTETTLRVSSPEPDDRPSESLKPLYITEVIVPAKTVVRVPEPIKTTVITITDKGEIERRNREIERLDLERRTLLNEKELLLNEIDRYKNQTIPKIPERKITSITIQTNQSQVHMQQKPSTREVSMQHMVEEDQPPPLPPKQRQQRDVAINHRTEYDDDEEKQVEIVRRKLEDIQTFYNERIHFLEDKILEQEKNIERLTEPKSQRHVNTQCQPIMQDRALVTDTFRSVRDVALTCHLQPTLPDPVAHRDVNLQCDTDDIIQKRDVWIETLPDVPMKRDVSIGVSINITPDKHFRDVGTHVNFDYKPEICQRDVATMFTPEPIEKTDCASNTQLIQTRDFGAFANTIEPPKPPPKPSTRQVATDTHSFITYKDTACGSNEATYNRDISTDTISLLSLNDRASGNDIPPELLSRHVSTDTRTLISIRDNFSMTTPLTQILHIDAQTQSIPAVQHDASSNTLAQPEQRHTSVQAVQEQPTIKNQTTSIELDIFHQLGHLRHTVSNTDFKRSTDRATGTERQQLNDLAVNTEPKIMYSKETGDYDVRTDEGVTCYSSYGRQRTFECGLQTDLFDTKRCVGYLDRELKLDDEDIIEEQRQEIITFRLPLEQRTTEEIYKTAIVTETKQNNEIEEISRTNKLDNFDKKIVKSETTEWMRTSANNETKQQDQRRRSKSPEELVEESYEVISTVKKPRDGSFLITATSPRSTIVQTYTDVSPSSKLQSSEDDSSYCEEWTVTEAKRKQDGQTVKTIIDRGGHHRYSIDADSASSASLNKQQHHFGVGTQIHQHEETTRLSPSTIHKTTTYESRRILGSGAPPIGLRTFISAVSPCSSRDMTNSEPSIEQNYEVALSSTYDESGLRVFSSKPLAISSETDEEFQIDDELYIACAIVNESLYDTNADKKKMNNCLQLIQQEWFRISSKKEVNFRLIENFLNSIKENFSTFLFERIINLQDAKGNTALHYCVTNGHWHVIKMLLDTKVCDVCLQNKAEYTAVMMAAVIDITNDDQRQVVRRLFHESGNVNVKTTDSNQTALMLAVKHGKADLVELLLNNGAAVNLQDSEGSTALIYAVEHGSLNIVKLLLARPECDVDIVDNNGQTAISIATNKNRKNILVELYAKINELKRPYSAFSNQFCVANRLSTSERSTATSPNRTTIAETMSSSFQGSVSDNITPTVSTLRRYYANK</sequence>
<dbReference type="PROSITE" id="PS50297">
    <property type="entry name" value="ANK_REP_REGION"/>
    <property type="match status" value="3"/>
</dbReference>
<evidence type="ECO:0000313" key="5">
    <source>
        <dbReference type="Proteomes" id="UP000663824"/>
    </source>
</evidence>
<reference evidence="4" key="1">
    <citation type="submission" date="2021-02" db="EMBL/GenBank/DDBJ databases">
        <authorList>
            <person name="Nowell W R."/>
        </authorList>
    </citation>
    <scope>NUCLEOTIDE SEQUENCE</scope>
</reference>
<evidence type="ECO:0000256" key="3">
    <source>
        <dbReference type="SAM" id="MobiDB-lite"/>
    </source>
</evidence>
<feature type="compositionally biased region" description="Polar residues" evidence="3">
    <location>
        <begin position="390"/>
        <end position="406"/>
    </location>
</feature>
<feature type="region of interest" description="Disordered" evidence="3">
    <location>
        <begin position="164"/>
        <end position="245"/>
    </location>
</feature>
<dbReference type="PRINTS" id="PR01415">
    <property type="entry name" value="ANKYRIN"/>
</dbReference>
<dbReference type="GO" id="GO:0005737">
    <property type="term" value="C:cytoplasm"/>
    <property type="evidence" value="ECO:0007669"/>
    <property type="project" value="TreeGrafter"/>
</dbReference>
<feature type="compositionally biased region" description="Basic and acidic residues" evidence="3">
    <location>
        <begin position="214"/>
        <end position="227"/>
    </location>
</feature>
<dbReference type="Proteomes" id="UP000663824">
    <property type="component" value="Unassembled WGS sequence"/>
</dbReference>
<feature type="compositionally biased region" description="Low complexity" evidence="3">
    <location>
        <begin position="275"/>
        <end position="294"/>
    </location>
</feature>
<dbReference type="InterPro" id="IPR047184">
    <property type="entry name" value="KANK1-4"/>
</dbReference>
<keyword evidence="2" id="KW-0175">Coiled coil</keyword>
<gene>
    <name evidence="4" type="ORF">MBJ925_LOCUS4570</name>
</gene>
<organism evidence="4 5">
    <name type="scientific">Rotaria magnacalcarata</name>
    <dbReference type="NCBI Taxonomy" id="392030"/>
    <lineage>
        <taxon>Eukaryota</taxon>
        <taxon>Metazoa</taxon>
        <taxon>Spiralia</taxon>
        <taxon>Gnathifera</taxon>
        <taxon>Rotifera</taxon>
        <taxon>Eurotatoria</taxon>
        <taxon>Bdelloidea</taxon>
        <taxon>Philodinida</taxon>
        <taxon>Philodinidae</taxon>
        <taxon>Rotaria</taxon>
    </lineage>
</organism>
<feature type="compositionally biased region" description="Polar residues" evidence="3">
    <location>
        <begin position="228"/>
        <end position="245"/>
    </location>
</feature>
<name>A0A816LHD3_9BILA</name>
<accession>A0A816LHD3</accession>
<dbReference type="GO" id="GO:0005856">
    <property type="term" value="C:cytoskeleton"/>
    <property type="evidence" value="ECO:0007669"/>
    <property type="project" value="TreeGrafter"/>
</dbReference>
<evidence type="ECO:0000256" key="2">
    <source>
        <dbReference type="SAM" id="Coils"/>
    </source>
</evidence>
<feature type="compositionally biased region" description="Polar residues" evidence="3">
    <location>
        <begin position="170"/>
        <end position="181"/>
    </location>
</feature>
<feature type="compositionally biased region" description="Low complexity" evidence="3">
    <location>
        <begin position="203"/>
        <end position="213"/>
    </location>
</feature>
<dbReference type="SMART" id="SM00248">
    <property type="entry name" value="ANK"/>
    <property type="match status" value="5"/>
</dbReference>